<dbReference type="OrthoDB" id="69438at2"/>
<dbReference type="EMBL" id="CP019288">
    <property type="protein sequence ID" value="QHI38577.1"/>
    <property type="molecule type" value="Genomic_DNA"/>
</dbReference>
<dbReference type="AlphaFoldDB" id="A0A7L4ZQ29"/>
<gene>
    <name evidence="1" type="ORF">IMCC3317_39710</name>
</gene>
<dbReference type="RefSeq" id="WP_160131121.1">
    <property type="nucleotide sequence ID" value="NZ_CP019288.1"/>
</dbReference>
<dbReference type="KEGG" id="kan:IMCC3317_39710"/>
<keyword evidence="2" id="KW-1185">Reference proteome</keyword>
<evidence type="ECO:0000313" key="2">
    <source>
        <dbReference type="Proteomes" id="UP000464657"/>
    </source>
</evidence>
<sequence length="150" mass="18017">MGFEWLPTKNYKRHYICLKCQKGFKRASKEDMKNPVNDDFSNLINEYYETASKTDIVKYINARHQKIKVSCPQCKNAMLQVHYDFEVPSQRDTKSWKHLRETLQTTIDYETYMQWHRIKLQETPPNTPEYKLLKLNLEKLINHVTSKKNS</sequence>
<evidence type="ECO:0000313" key="1">
    <source>
        <dbReference type="EMBL" id="QHI38577.1"/>
    </source>
</evidence>
<accession>A0A7L4ZQ29</accession>
<name>A0A7L4ZQ29_9FLAO</name>
<protein>
    <submittedName>
        <fullName evidence="1">Uncharacterized protein</fullName>
    </submittedName>
</protein>
<proteinExistence type="predicted"/>
<reference evidence="1 2" key="1">
    <citation type="journal article" date="2013" name="Int. J. Syst. Evol. Microbiol.">
        <title>Kordia antarctica sp. nov., isolated from Antarctic seawater.</title>
        <authorList>
            <person name="Baek K."/>
            <person name="Choi A."/>
            <person name="Kang I."/>
            <person name="Lee K."/>
            <person name="Cho J.C."/>
        </authorList>
    </citation>
    <scope>NUCLEOTIDE SEQUENCE [LARGE SCALE GENOMIC DNA]</scope>
    <source>
        <strain evidence="1 2">IMCC3317</strain>
    </source>
</reference>
<organism evidence="1 2">
    <name type="scientific">Kordia antarctica</name>
    <dbReference type="NCBI Taxonomy" id="1218801"/>
    <lineage>
        <taxon>Bacteria</taxon>
        <taxon>Pseudomonadati</taxon>
        <taxon>Bacteroidota</taxon>
        <taxon>Flavobacteriia</taxon>
        <taxon>Flavobacteriales</taxon>
        <taxon>Flavobacteriaceae</taxon>
        <taxon>Kordia</taxon>
    </lineage>
</organism>
<dbReference type="Proteomes" id="UP000464657">
    <property type="component" value="Chromosome"/>
</dbReference>